<gene>
    <name evidence="1" type="ORF">Pth03_76210</name>
</gene>
<name>A0A8J3Y1X1_9ACTN</name>
<evidence type="ECO:0000313" key="1">
    <source>
        <dbReference type="EMBL" id="GII59232.1"/>
    </source>
</evidence>
<organism evidence="1 2">
    <name type="scientific">Planotetraspora thailandica</name>
    <dbReference type="NCBI Taxonomy" id="487172"/>
    <lineage>
        <taxon>Bacteria</taxon>
        <taxon>Bacillati</taxon>
        <taxon>Actinomycetota</taxon>
        <taxon>Actinomycetes</taxon>
        <taxon>Streptosporangiales</taxon>
        <taxon>Streptosporangiaceae</taxon>
        <taxon>Planotetraspora</taxon>
    </lineage>
</organism>
<evidence type="ECO:0000313" key="2">
    <source>
        <dbReference type="Proteomes" id="UP000605992"/>
    </source>
</evidence>
<dbReference type="EMBL" id="BOOR01000080">
    <property type="protein sequence ID" value="GII59232.1"/>
    <property type="molecule type" value="Genomic_DNA"/>
</dbReference>
<comment type="caution">
    <text evidence="1">The sequence shown here is derived from an EMBL/GenBank/DDBJ whole genome shotgun (WGS) entry which is preliminary data.</text>
</comment>
<dbReference type="Proteomes" id="UP000605992">
    <property type="component" value="Unassembled WGS sequence"/>
</dbReference>
<dbReference type="AlphaFoldDB" id="A0A8J3Y1X1"/>
<protein>
    <submittedName>
        <fullName evidence="1">Uncharacterized protein</fullName>
    </submittedName>
</protein>
<sequence length="86" mass="9010">MYCSPRAGSSLSTSESPVLAAAQPGQSLDHADLYAVVWAVNHVHVLTPLALQIADSGAPWTAERWQQLRAAVVTAVGRIVQDSAGS</sequence>
<dbReference type="RefSeq" id="WP_203949292.1">
    <property type="nucleotide sequence ID" value="NZ_BOOR01000080.1"/>
</dbReference>
<proteinExistence type="predicted"/>
<accession>A0A8J3Y1X1</accession>
<reference evidence="1" key="1">
    <citation type="submission" date="2021-01" db="EMBL/GenBank/DDBJ databases">
        <title>Whole genome shotgun sequence of Planotetraspora thailandica NBRC 104271.</title>
        <authorList>
            <person name="Komaki H."/>
            <person name="Tamura T."/>
        </authorList>
    </citation>
    <scope>NUCLEOTIDE SEQUENCE</scope>
    <source>
        <strain evidence="1">NBRC 104271</strain>
    </source>
</reference>
<keyword evidence="2" id="KW-1185">Reference proteome</keyword>